<feature type="transmembrane region" description="Helical" evidence="1">
    <location>
        <begin position="12"/>
        <end position="31"/>
    </location>
</feature>
<protein>
    <recommendedName>
        <fullName evidence="4">DUF4328 domain-containing protein</fullName>
    </recommendedName>
</protein>
<evidence type="ECO:0000313" key="2">
    <source>
        <dbReference type="EMBL" id="MFD1541541.1"/>
    </source>
</evidence>
<reference evidence="3" key="1">
    <citation type="journal article" date="2019" name="Int. J. Syst. Evol. Microbiol.">
        <title>The Global Catalogue of Microorganisms (GCM) 10K type strain sequencing project: providing services to taxonomists for standard genome sequencing and annotation.</title>
        <authorList>
            <consortium name="The Broad Institute Genomics Platform"/>
            <consortium name="The Broad Institute Genome Sequencing Center for Infectious Disease"/>
            <person name="Wu L."/>
            <person name="Ma J."/>
        </authorList>
    </citation>
    <scope>NUCLEOTIDE SEQUENCE [LARGE SCALE GENOMIC DNA]</scope>
    <source>
        <strain evidence="3">CGMCC 1.15399</strain>
    </source>
</reference>
<evidence type="ECO:0000256" key="1">
    <source>
        <dbReference type="SAM" id="Phobius"/>
    </source>
</evidence>
<feature type="transmembrane region" description="Helical" evidence="1">
    <location>
        <begin position="51"/>
        <end position="74"/>
    </location>
</feature>
<accession>A0ABW4GH08</accession>
<feature type="transmembrane region" description="Helical" evidence="1">
    <location>
        <begin position="95"/>
        <end position="112"/>
    </location>
</feature>
<dbReference type="RefSeq" id="WP_219534596.1">
    <property type="nucleotide sequence ID" value="NZ_JAHKRM010000022.1"/>
</dbReference>
<dbReference type="Proteomes" id="UP001597097">
    <property type="component" value="Unassembled WGS sequence"/>
</dbReference>
<evidence type="ECO:0008006" key="4">
    <source>
        <dbReference type="Google" id="ProtNLM"/>
    </source>
</evidence>
<evidence type="ECO:0000313" key="3">
    <source>
        <dbReference type="Proteomes" id="UP001597097"/>
    </source>
</evidence>
<sequence length="181" mass="20562">MGVWLRNRAVQWWWIDAPLCLAVAGFLWWRVTPASGVDLLGRLALVDRRSVYTDLVQVTAIFAAFGGATFAIYFALNSPKIKQAKKLIGSHLIRIWLAALASPWFCSIAIVLAKVTDRDSKSGMADYNFSRWLVLAAVFLTIIQLARMIYIFYQLAMIDVEDSLVRETSDREIMIKRDHAH</sequence>
<keyword evidence="1" id="KW-0472">Membrane</keyword>
<feature type="transmembrane region" description="Helical" evidence="1">
    <location>
        <begin position="132"/>
        <end position="153"/>
    </location>
</feature>
<dbReference type="EMBL" id="JBHUCM010000029">
    <property type="protein sequence ID" value="MFD1541541.1"/>
    <property type="molecule type" value="Genomic_DNA"/>
</dbReference>
<name>A0ABW4GH08_9ACTN</name>
<comment type="caution">
    <text evidence="2">The sequence shown here is derived from an EMBL/GenBank/DDBJ whole genome shotgun (WGS) entry which is preliminary data.</text>
</comment>
<keyword evidence="1" id="KW-1133">Transmembrane helix</keyword>
<keyword evidence="3" id="KW-1185">Reference proteome</keyword>
<proteinExistence type="predicted"/>
<gene>
    <name evidence="2" type="ORF">ACFSJ0_31120</name>
</gene>
<keyword evidence="1" id="KW-0812">Transmembrane</keyword>
<organism evidence="2 3">
    <name type="scientific">Nonomuraea guangzhouensis</name>
    <dbReference type="NCBI Taxonomy" id="1291555"/>
    <lineage>
        <taxon>Bacteria</taxon>
        <taxon>Bacillati</taxon>
        <taxon>Actinomycetota</taxon>
        <taxon>Actinomycetes</taxon>
        <taxon>Streptosporangiales</taxon>
        <taxon>Streptosporangiaceae</taxon>
        <taxon>Nonomuraea</taxon>
    </lineage>
</organism>